<evidence type="ECO:0000256" key="1">
    <source>
        <dbReference type="SAM" id="MobiDB-lite"/>
    </source>
</evidence>
<dbReference type="Proteomes" id="UP000183015">
    <property type="component" value="Unassembled WGS sequence"/>
</dbReference>
<dbReference type="STRING" id="235985.SAMN05414137_11641"/>
<name>A0A1H7ULS1_STRJI</name>
<protein>
    <submittedName>
        <fullName evidence="2">Uncharacterized protein</fullName>
    </submittedName>
</protein>
<keyword evidence="3" id="KW-1185">Reference proteome</keyword>
<evidence type="ECO:0000313" key="3">
    <source>
        <dbReference type="Proteomes" id="UP000183015"/>
    </source>
</evidence>
<gene>
    <name evidence="2" type="ORF">SAMN05414137_11641</name>
</gene>
<evidence type="ECO:0000313" key="2">
    <source>
        <dbReference type="EMBL" id="SEL97973.1"/>
    </source>
</evidence>
<sequence length="88" mass="9451">MNDDDIARPIYLCQDCGAHYLPPTSMQYPTGPASQVFCSKCQPEHCADNAARSGINLAEGAAPPRPRRPRRAGKAPAKGGSTQRTKLL</sequence>
<proteinExistence type="predicted"/>
<dbReference type="EMBL" id="FOAZ01000016">
    <property type="protein sequence ID" value="SEL97973.1"/>
    <property type="molecule type" value="Genomic_DNA"/>
</dbReference>
<organism evidence="2 3">
    <name type="scientific">Streptacidiphilus jiangxiensis</name>
    <dbReference type="NCBI Taxonomy" id="235985"/>
    <lineage>
        <taxon>Bacteria</taxon>
        <taxon>Bacillati</taxon>
        <taxon>Actinomycetota</taxon>
        <taxon>Actinomycetes</taxon>
        <taxon>Kitasatosporales</taxon>
        <taxon>Streptomycetaceae</taxon>
        <taxon>Streptacidiphilus</taxon>
    </lineage>
</organism>
<dbReference type="RefSeq" id="WP_042445018.1">
    <property type="nucleotide sequence ID" value="NZ_BBPN01000008.1"/>
</dbReference>
<dbReference type="OrthoDB" id="4333986at2"/>
<accession>A0A1H7ULS1</accession>
<reference evidence="3" key="1">
    <citation type="submission" date="2016-10" db="EMBL/GenBank/DDBJ databases">
        <authorList>
            <person name="Varghese N."/>
        </authorList>
    </citation>
    <scope>NUCLEOTIDE SEQUENCE [LARGE SCALE GENOMIC DNA]</scope>
    <source>
        <strain evidence="3">DSM 45096 / BCRC 16803 / CGMCC 4.1857 / CIP 109030 / JCM 12277 / KCTC 19219 / NBRC 100920 / 33214</strain>
    </source>
</reference>
<dbReference type="AlphaFoldDB" id="A0A1H7ULS1"/>
<feature type="region of interest" description="Disordered" evidence="1">
    <location>
        <begin position="52"/>
        <end position="88"/>
    </location>
</feature>